<dbReference type="InterPro" id="IPR015378">
    <property type="entry name" value="Transposase-like_Mu_C"/>
</dbReference>
<evidence type="ECO:0000313" key="4">
    <source>
        <dbReference type="Proteomes" id="UP000605848"/>
    </source>
</evidence>
<protein>
    <submittedName>
        <fullName evidence="3">DDE-type integrase/transposase/recombinase</fullName>
    </submittedName>
</protein>
<feature type="domain" description="Integrase catalytic" evidence="2">
    <location>
        <begin position="286"/>
        <end position="502"/>
    </location>
</feature>
<keyword evidence="4" id="KW-1185">Reference proteome</keyword>
<evidence type="ECO:0000256" key="1">
    <source>
        <dbReference type="SAM" id="MobiDB-lite"/>
    </source>
</evidence>
<comment type="caution">
    <text evidence="3">The sequence shown here is derived from an EMBL/GenBank/DDBJ whole genome shotgun (WGS) entry which is preliminary data.</text>
</comment>
<evidence type="ECO:0000259" key="2">
    <source>
        <dbReference type="PROSITE" id="PS50994"/>
    </source>
</evidence>
<proteinExistence type="predicted"/>
<dbReference type="SUPFAM" id="SSF53098">
    <property type="entry name" value="Ribonuclease H-like"/>
    <property type="match status" value="1"/>
</dbReference>
<name>A0A937CZZ9_9HYPH</name>
<dbReference type="PROSITE" id="PS50994">
    <property type="entry name" value="INTEGRASE"/>
    <property type="match status" value="1"/>
</dbReference>
<organism evidence="3 4">
    <name type="scientific">Microvirga aerilata</name>
    <dbReference type="NCBI Taxonomy" id="670292"/>
    <lineage>
        <taxon>Bacteria</taxon>
        <taxon>Pseudomonadati</taxon>
        <taxon>Pseudomonadota</taxon>
        <taxon>Alphaproteobacteria</taxon>
        <taxon>Hyphomicrobiales</taxon>
        <taxon>Methylobacteriaceae</taxon>
        <taxon>Microvirga</taxon>
    </lineage>
</organism>
<dbReference type="GO" id="GO:0003676">
    <property type="term" value="F:nucleic acid binding"/>
    <property type="evidence" value="ECO:0007669"/>
    <property type="project" value="InterPro"/>
</dbReference>
<dbReference type="InterPro" id="IPR036397">
    <property type="entry name" value="RNaseH_sf"/>
</dbReference>
<reference evidence="3" key="1">
    <citation type="submission" date="2021-01" db="EMBL/GenBank/DDBJ databases">
        <title>Microvirga sp.</title>
        <authorList>
            <person name="Kim M.K."/>
        </authorList>
    </citation>
    <scope>NUCLEOTIDE SEQUENCE</scope>
    <source>
        <strain evidence="3">5420S-16</strain>
    </source>
</reference>
<feature type="region of interest" description="Disordered" evidence="1">
    <location>
        <begin position="678"/>
        <end position="719"/>
    </location>
</feature>
<accession>A0A937CZZ9</accession>
<dbReference type="Gene3D" id="3.30.420.10">
    <property type="entry name" value="Ribonuclease H-like superfamily/Ribonuclease H"/>
    <property type="match status" value="1"/>
</dbReference>
<dbReference type="InterPro" id="IPR012337">
    <property type="entry name" value="RNaseH-like_sf"/>
</dbReference>
<dbReference type="Proteomes" id="UP000605848">
    <property type="component" value="Unassembled WGS sequence"/>
</dbReference>
<dbReference type="EMBL" id="JAEQMY010000020">
    <property type="protein sequence ID" value="MBL0405301.1"/>
    <property type="molecule type" value="Genomic_DNA"/>
</dbReference>
<dbReference type="Pfam" id="PF09299">
    <property type="entry name" value="Mu-transpos_C"/>
    <property type="match status" value="1"/>
</dbReference>
<evidence type="ECO:0000313" key="3">
    <source>
        <dbReference type="EMBL" id="MBL0405301.1"/>
    </source>
</evidence>
<dbReference type="InterPro" id="IPR001584">
    <property type="entry name" value="Integrase_cat-core"/>
</dbReference>
<sequence length="719" mass="80363">MPRTVPTPFVPRYRLEPHARYIIDGTLEFVAHSSDDHGHVLRRVDNPNLCESFTHAVFAELLDEGRMNIVRDYHRASAAAVRLEGPERLITELAPKRRERLLARKDVCDAFLRAEAAGETSRADVPMKAFIKRYAMGILEKAVEQGRCGSDDIIVKRPPSPTALRKWLRKYEACGFDAMSLRDGYGRSGNRMPRLESEERALMREIAERYASRLQPTKATLYIDLVDAVRKENLKRRATGERLLKKPSRAAFERVISGLDPFMVCAGREGEAAARKKFFIVRGGLDMSRPLERVEMDAWTISLQVILEDAGVWSKLSPEIRAEVGRRRLLLSVAIDCYTRCILAARIIDSNTSTAAVSTIAMAVMDKSRFAEAAGCVTPWDQCGTGETYATDNDKAYTAYETRASVTDMGSEMLFPPAGTPQNRARIERFFRTIHKQLVALFHGRSFENVVAKGDYESEANAVIDADELGRAIVRWIVDVYHNTPHEGLGGETPRNCWIRTTRLHPVLPPPDPDVCRHIFGITVERRITNSGVRVLGLNYQSEEIQRLRRVAQQKPVLVRIDEGDLGYVSVRAEDGWLTVPCVKAGFNGVPLERWVATERALRREHADMARLSEEVVLQALADIKAFSASATQRAGIASPIITSTDVDRLERDRFRTFSFDRGPEDGPAVFDPVDVAMEDDADTPCRTDAAQMPGPDGRGSGAPEGDDGTKEDDYGMED</sequence>
<feature type="compositionally biased region" description="Basic and acidic residues" evidence="1">
    <location>
        <begin position="708"/>
        <end position="719"/>
    </location>
</feature>
<gene>
    <name evidence="3" type="ORF">JKG68_15125</name>
</gene>
<dbReference type="GO" id="GO:0015074">
    <property type="term" value="P:DNA integration"/>
    <property type="evidence" value="ECO:0007669"/>
    <property type="project" value="InterPro"/>
</dbReference>
<dbReference type="AlphaFoldDB" id="A0A937CZZ9"/>